<organism evidence="3 4">
    <name type="scientific">Cercophora samala</name>
    <dbReference type="NCBI Taxonomy" id="330535"/>
    <lineage>
        <taxon>Eukaryota</taxon>
        <taxon>Fungi</taxon>
        <taxon>Dikarya</taxon>
        <taxon>Ascomycota</taxon>
        <taxon>Pezizomycotina</taxon>
        <taxon>Sordariomycetes</taxon>
        <taxon>Sordariomycetidae</taxon>
        <taxon>Sordariales</taxon>
        <taxon>Lasiosphaeriaceae</taxon>
        <taxon>Cercophora</taxon>
    </lineage>
</organism>
<reference evidence="3" key="1">
    <citation type="submission" date="2023-06" db="EMBL/GenBank/DDBJ databases">
        <title>Genome-scale phylogeny and comparative genomics of the fungal order Sordariales.</title>
        <authorList>
            <consortium name="Lawrence Berkeley National Laboratory"/>
            <person name="Hensen N."/>
            <person name="Bonometti L."/>
            <person name="Westerberg I."/>
            <person name="Brannstrom I.O."/>
            <person name="Guillou S."/>
            <person name="Cros-Aarteil S."/>
            <person name="Calhoun S."/>
            <person name="Haridas S."/>
            <person name="Kuo A."/>
            <person name="Mondo S."/>
            <person name="Pangilinan J."/>
            <person name="Riley R."/>
            <person name="Labutti K."/>
            <person name="Andreopoulos B."/>
            <person name="Lipzen A."/>
            <person name="Chen C."/>
            <person name="Yanf M."/>
            <person name="Daum C."/>
            <person name="Ng V."/>
            <person name="Clum A."/>
            <person name="Steindorff A."/>
            <person name="Ohm R."/>
            <person name="Martin F."/>
            <person name="Silar P."/>
            <person name="Natvig D."/>
            <person name="Lalanne C."/>
            <person name="Gautier V."/>
            <person name="Ament-Velasquez S.L."/>
            <person name="Kruys A."/>
            <person name="Hutchinson M.I."/>
            <person name="Powell A.J."/>
            <person name="Barry K."/>
            <person name="Miller A.N."/>
            <person name="Grigoriev I.V."/>
            <person name="Debuchy R."/>
            <person name="Gladieux P."/>
            <person name="Thoren M.H."/>
            <person name="Johannesson H."/>
        </authorList>
    </citation>
    <scope>NUCLEOTIDE SEQUENCE</scope>
    <source>
        <strain evidence="3">CBS 307.81</strain>
    </source>
</reference>
<keyword evidence="4" id="KW-1185">Reference proteome</keyword>
<dbReference type="AlphaFoldDB" id="A0AA39Z5F9"/>
<evidence type="ECO:0000256" key="1">
    <source>
        <dbReference type="SAM" id="MobiDB-lite"/>
    </source>
</evidence>
<gene>
    <name evidence="3" type="ORF">QBC41DRAFT_306522</name>
</gene>
<feature type="chain" id="PRO_5041241413" description="Extracellular membrane protein CFEM domain-containing protein" evidence="2">
    <location>
        <begin position="19"/>
        <end position="181"/>
    </location>
</feature>
<sequence>MRTSIILLTSLLAITINAQSHPMITPAPAPLARRQDNDDDSACLASLGHYISCLGIAMSPDPCMKSAHIHGDIECGCKQASSIYGCYTSFCTPGPASNELAKAVDECGIPYGGGAAPTGSPDDGDVWDDGDDVSDDEDDEDEPTRTGGGTAPATQTPNSAGSLKAGAWGLVAAGAVVGMLV</sequence>
<feature type="signal peptide" evidence="2">
    <location>
        <begin position="1"/>
        <end position="18"/>
    </location>
</feature>
<accession>A0AA39Z5F9</accession>
<protein>
    <recommendedName>
        <fullName evidence="5">Extracellular membrane protein CFEM domain-containing protein</fullName>
    </recommendedName>
</protein>
<keyword evidence="2" id="KW-0732">Signal</keyword>
<feature type="compositionally biased region" description="Acidic residues" evidence="1">
    <location>
        <begin position="122"/>
        <end position="142"/>
    </location>
</feature>
<dbReference type="EMBL" id="JAULSY010000120">
    <property type="protein sequence ID" value="KAK0664522.1"/>
    <property type="molecule type" value="Genomic_DNA"/>
</dbReference>
<evidence type="ECO:0008006" key="5">
    <source>
        <dbReference type="Google" id="ProtNLM"/>
    </source>
</evidence>
<name>A0AA39Z5F9_9PEZI</name>
<feature type="region of interest" description="Disordered" evidence="1">
    <location>
        <begin position="112"/>
        <end position="162"/>
    </location>
</feature>
<comment type="caution">
    <text evidence="3">The sequence shown here is derived from an EMBL/GenBank/DDBJ whole genome shotgun (WGS) entry which is preliminary data.</text>
</comment>
<evidence type="ECO:0000256" key="2">
    <source>
        <dbReference type="SAM" id="SignalP"/>
    </source>
</evidence>
<proteinExistence type="predicted"/>
<evidence type="ECO:0000313" key="4">
    <source>
        <dbReference type="Proteomes" id="UP001174997"/>
    </source>
</evidence>
<dbReference type="Proteomes" id="UP001174997">
    <property type="component" value="Unassembled WGS sequence"/>
</dbReference>
<evidence type="ECO:0000313" key="3">
    <source>
        <dbReference type="EMBL" id="KAK0664522.1"/>
    </source>
</evidence>